<protein>
    <submittedName>
        <fullName evidence="2">Uncharacterized protein</fullName>
    </submittedName>
</protein>
<organism evidence="2 3">
    <name type="scientific">Exophiala mesophila</name>
    <name type="common">Black yeast-like fungus</name>
    <dbReference type="NCBI Taxonomy" id="212818"/>
    <lineage>
        <taxon>Eukaryota</taxon>
        <taxon>Fungi</taxon>
        <taxon>Dikarya</taxon>
        <taxon>Ascomycota</taxon>
        <taxon>Pezizomycotina</taxon>
        <taxon>Eurotiomycetes</taxon>
        <taxon>Chaetothyriomycetidae</taxon>
        <taxon>Chaetothyriales</taxon>
        <taxon>Herpotrichiellaceae</taxon>
        <taxon>Exophiala</taxon>
    </lineage>
</organism>
<feature type="compositionally biased region" description="Basic and acidic residues" evidence="1">
    <location>
        <begin position="24"/>
        <end position="44"/>
    </location>
</feature>
<evidence type="ECO:0000313" key="3">
    <source>
        <dbReference type="Proteomes" id="UP000054302"/>
    </source>
</evidence>
<accession>A0A0D1ZEW2</accession>
<keyword evidence="3" id="KW-1185">Reference proteome</keyword>
<gene>
    <name evidence="2" type="ORF">PV10_04513</name>
</gene>
<dbReference type="RefSeq" id="XP_016224861.1">
    <property type="nucleotide sequence ID" value="XM_016369073.1"/>
</dbReference>
<proteinExistence type="predicted"/>
<evidence type="ECO:0000313" key="2">
    <source>
        <dbReference type="EMBL" id="KIV93287.1"/>
    </source>
</evidence>
<feature type="region of interest" description="Disordered" evidence="1">
    <location>
        <begin position="22"/>
        <end position="125"/>
    </location>
</feature>
<dbReference type="Proteomes" id="UP000054302">
    <property type="component" value="Unassembled WGS sequence"/>
</dbReference>
<sequence length="125" mass="14776">MGLIKLAIIGGAGVWAVKKISNSRAEREGNQCRCNKRQDYHDDQYPPQYQQQQRYQQPDQYNEKEKLSRQMDNYDSQYDHPSTPIQQLQSPPLQFRDLRSPEQQERDASKSMRLNNGYYYPSTSQ</sequence>
<evidence type="ECO:0000256" key="1">
    <source>
        <dbReference type="SAM" id="MobiDB-lite"/>
    </source>
</evidence>
<feature type="compositionally biased region" description="Polar residues" evidence="1">
    <location>
        <begin position="70"/>
        <end position="92"/>
    </location>
</feature>
<reference evidence="2 3" key="1">
    <citation type="submission" date="2015-01" db="EMBL/GenBank/DDBJ databases">
        <title>The Genome Sequence of Exophiala mesophila CBS40295.</title>
        <authorList>
            <consortium name="The Broad Institute Genomics Platform"/>
            <person name="Cuomo C."/>
            <person name="de Hoog S."/>
            <person name="Gorbushina A."/>
            <person name="Stielow B."/>
            <person name="Teixiera M."/>
            <person name="Abouelleil A."/>
            <person name="Chapman S.B."/>
            <person name="Priest M."/>
            <person name="Young S.K."/>
            <person name="Wortman J."/>
            <person name="Nusbaum C."/>
            <person name="Birren B."/>
        </authorList>
    </citation>
    <scope>NUCLEOTIDE SEQUENCE [LARGE SCALE GENOMIC DNA]</scope>
    <source>
        <strain evidence="2 3">CBS 40295</strain>
    </source>
</reference>
<dbReference type="GeneID" id="27322358"/>
<dbReference type="HOGENOM" id="CLU_1992648_0_0_1"/>
<dbReference type="EMBL" id="KN847522">
    <property type="protein sequence ID" value="KIV93287.1"/>
    <property type="molecule type" value="Genomic_DNA"/>
</dbReference>
<dbReference type="VEuPathDB" id="FungiDB:PV10_04513"/>
<feature type="compositionally biased region" description="Low complexity" evidence="1">
    <location>
        <begin position="45"/>
        <end position="60"/>
    </location>
</feature>
<feature type="compositionally biased region" description="Basic and acidic residues" evidence="1">
    <location>
        <begin position="96"/>
        <end position="110"/>
    </location>
</feature>
<name>A0A0D1ZEW2_EXOME</name>
<dbReference type="AlphaFoldDB" id="A0A0D1ZEW2"/>